<keyword evidence="2" id="KW-1185">Reference proteome</keyword>
<reference evidence="1 2" key="1">
    <citation type="journal article" date="2013" name="Nat. Commun.">
        <title>The evolution and pathogenic mechanisms of the rice sheath blight pathogen.</title>
        <authorList>
            <person name="Zheng A."/>
            <person name="Lin R."/>
            <person name="Xu L."/>
            <person name="Qin P."/>
            <person name="Tang C."/>
            <person name="Ai P."/>
            <person name="Zhang D."/>
            <person name="Liu Y."/>
            <person name="Sun Z."/>
            <person name="Feng H."/>
            <person name="Wang Y."/>
            <person name="Chen Y."/>
            <person name="Liang X."/>
            <person name="Fu R."/>
            <person name="Li Q."/>
            <person name="Zhang J."/>
            <person name="Yu X."/>
            <person name="Xie Z."/>
            <person name="Ding L."/>
            <person name="Guan P."/>
            <person name="Tang J."/>
            <person name="Liang Y."/>
            <person name="Wang S."/>
            <person name="Deng Q."/>
            <person name="Li S."/>
            <person name="Zhu J."/>
            <person name="Wang L."/>
            <person name="Liu H."/>
            <person name="Li P."/>
        </authorList>
    </citation>
    <scope>NUCLEOTIDE SEQUENCE [LARGE SCALE GENOMIC DNA]</scope>
    <source>
        <strain evidence="2">AG-1 IA</strain>
    </source>
</reference>
<comment type="caution">
    <text evidence="1">The sequence shown here is derived from an EMBL/GenBank/DDBJ whole genome shotgun (WGS) entry which is preliminary data.</text>
</comment>
<evidence type="ECO:0000313" key="1">
    <source>
        <dbReference type="EMBL" id="ELU39542.1"/>
    </source>
</evidence>
<dbReference type="Proteomes" id="UP000011668">
    <property type="component" value="Unassembled WGS sequence"/>
</dbReference>
<accession>L8WRW2</accession>
<dbReference type="HOGENOM" id="CLU_1653330_0_0_1"/>
<gene>
    <name evidence="1" type="ORF">AG1IA_06428</name>
</gene>
<name>L8WRW2_THACA</name>
<protein>
    <submittedName>
        <fullName evidence="1">Uncharacterized protein</fullName>
    </submittedName>
</protein>
<proteinExistence type="predicted"/>
<evidence type="ECO:0000313" key="2">
    <source>
        <dbReference type="Proteomes" id="UP000011668"/>
    </source>
</evidence>
<sequence length="160" mass="17523">MSLARALVALLTKYRVELTKDQPEHSNQISAKSMKQLVRVLGSIGGVLEKMHHFIASNCKGNTRNSADCLIDKEGNVPGHNLEAKYETGGFGGEPGCYLPVSIPGVEHNLQTDDTRLASFVCFYGIDQELLGGEAGIELREERRNAARIPFDRYLSSCLG</sequence>
<dbReference type="EMBL" id="AFRT01001726">
    <property type="protein sequence ID" value="ELU39542.1"/>
    <property type="molecule type" value="Genomic_DNA"/>
</dbReference>
<organism evidence="1 2">
    <name type="scientific">Thanatephorus cucumeris (strain AG1-IA)</name>
    <name type="common">Rice sheath blight fungus</name>
    <name type="synonym">Rhizoctonia solani</name>
    <dbReference type="NCBI Taxonomy" id="983506"/>
    <lineage>
        <taxon>Eukaryota</taxon>
        <taxon>Fungi</taxon>
        <taxon>Dikarya</taxon>
        <taxon>Basidiomycota</taxon>
        <taxon>Agaricomycotina</taxon>
        <taxon>Agaricomycetes</taxon>
        <taxon>Cantharellales</taxon>
        <taxon>Ceratobasidiaceae</taxon>
        <taxon>Rhizoctonia</taxon>
        <taxon>Rhizoctonia solani AG-1</taxon>
    </lineage>
</organism>
<dbReference type="AlphaFoldDB" id="L8WRW2"/>